<organism evidence="2 3">
    <name type="scientific">Planktothrix agardhii CCAP 1459/11A</name>
    <dbReference type="NCBI Taxonomy" id="282420"/>
    <lineage>
        <taxon>Bacteria</taxon>
        <taxon>Bacillati</taxon>
        <taxon>Cyanobacteriota</taxon>
        <taxon>Cyanophyceae</taxon>
        <taxon>Oscillatoriophycideae</taxon>
        <taxon>Oscillatoriales</taxon>
        <taxon>Microcoleaceae</taxon>
        <taxon>Planktothrix</taxon>
    </lineage>
</organism>
<proteinExistence type="predicted"/>
<sequence length="83" mass="9298">MTQTITQAEALVEIIKTLSLPQQEEVINFIEFLHFKAQKPEIKPQEAEQQGISAYEAAKEFAGCLEGGPSDLSTNKKYLQGNW</sequence>
<feature type="domain" description="DUF2281" evidence="1">
    <location>
        <begin position="11"/>
        <end position="52"/>
    </location>
</feature>
<evidence type="ECO:0000259" key="1">
    <source>
        <dbReference type="Pfam" id="PF10047"/>
    </source>
</evidence>
<comment type="caution">
    <text evidence="2">The sequence shown here is derived from an EMBL/GenBank/DDBJ whole genome shotgun (WGS) entry which is preliminary data.</text>
</comment>
<protein>
    <recommendedName>
        <fullName evidence="1">DUF2281 domain-containing protein</fullName>
    </recommendedName>
</protein>
<dbReference type="Proteomes" id="UP000299794">
    <property type="component" value="Unassembled WGS sequence"/>
</dbReference>
<reference evidence="3" key="1">
    <citation type="submission" date="2019-02" db="EMBL/GenBank/DDBJ databases">
        <title>Draft genome sequence of Planktothrix agardhii NIES-905.</title>
        <authorList>
            <person name="Yamaguchi H."/>
            <person name="Suzuki S."/>
            <person name="Kawachi M."/>
        </authorList>
    </citation>
    <scope>NUCLEOTIDE SEQUENCE [LARGE SCALE GENOMIC DNA]</scope>
    <source>
        <strain evidence="3">CCAP 1459/11A</strain>
    </source>
</reference>
<gene>
    <name evidence="2" type="ORF">PA905_11340</name>
</gene>
<dbReference type="EMBL" id="BJCD01000033">
    <property type="protein sequence ID" value="GDZ93299.1"/>
    <property type="molecule type" value="Genomic_DNA"/>
</dbReference>
<evidence type="ECO:0000313" key="3">
    <source>
        <dbReference type="Proteomes" id="UP000299794"/>
    </source>
</evidence>
<dbReference type="AlphaFoldDB" id="A0A4V0XUB9"/>
<dbReference type="InterPro" id="IPR018739">
    <property type="entry name" value="DUF2281"/>
</dbReference>
<name>A0A4V0XUB9_PLAAG</name>
<dbReference type="Pfam" id="PF10047">
    <property type="entry name" value="DUF2281"/>
    <property type="match status" value="1"/>
</dbReference>
<accession>A0A4V0XUB9</accession>
<evidence type="ECO:0000313" key="2">
    <source>
        <dbReference type="EMBL" id="GDZ93299.1"/>
    </source>
</evidence>
<dbReference type="RefSeq" id="WP_026785804.1">
    <property type="nucleotide sequence ID" value="NZ_BJCD01000033.1"/>
</dbReference>